<evidence type="ECO:0000313" key="5">
    <source>
        <dbReference type="EMBL" id="GGD65896.1"/>
    </source>
</evidence>
<feature type="domain" description="EamA" evidence="4">
    <location>
        <begin position="174"/>
        <end position="312"/>
    </location>
</feature>
<accession>A0A916YYI6</accession>
<feature type="transmembrane region" description="Helical" evidence="3">
    <location>
        <begin position="269"/>
        <end position="289"/>
    </location>
</feature>
<organism evidence="5 6">
    <name type="scientific">Paenibacillus nasutitermitis</name>
    <dbReference type="NCBI Taxonomy" id="1652958"/>
    <lineage>
        <taxon>Bacteria</taxon>
        <taxon>Bacillati</taxon>
        <taxon>Bacillota</taxon>
        <taxon>Bacilli</taxon>
        <taxon>Bacillales</taxon>
        <taxon>Paenibacillaceae</taxon>
        <taxon>Paenibacillus</taxon>
    </lineage>
</organism>
<keyword evidence="3" id="KW-0812">Transmembrane</keyword>
<evidence type="ECO:0000256" key="1">
    <source>
        <dbReference type="ARBA" id="ARBA00004127"/>
    </source>
</evidence>
<dbReference type="SUPFAM" id="SSF103481">
    <property type="entry name" value="Multidrug resistance efflux transporter EmrE"/>
    <property type="match status" value="2"/>
</dbReference>
<feature type="transmembrane region" description="Helical" evidence="3">
    <location>
        <begin position="85"/>
        <end position="109"/>
    </location>
</feature>
<evidence type="ECO:0000256" key="2">
    <source>
        <dbReference type="ARBA" id="ARBA00007362"/>
    </source>
</evidence>
<evidence type="ECO:0000256" key="3">
    <source>
        <dbReference type="SAM" id="Phobius"/>
    </source>
</evidence>
<evidence type="ECO:0000259" key="4">
    <source>
        <dbReference type="Pfam" id="PF00892"/>
    </source>
</evidence>
<dbReference type="RefSeq" id="WP_188992260.1">
    <property type="nucleotide sequence ID" value="NZ_BMHP01000002.1"/>
</dbReference>
<gene>
    <name evidence="5" type="ORF">GCM10010911_24590</name>
</gene>
<dbReference type="Proteomes" id="UP000612456">
    <property type="component" value="Unassembled WGS sequence"/>
</dbReference>
<dbReference type="PANTHER" id="PTHR22911:SF133">
    <property type="entry name" value="MEMBRANE PROTEIN"/>
    <property type="match status" value="1"/>
</dbReference>
<dbReference type="InterPro" id="IPR037185">
    <property type="entry name" value="EmrE-like"/>
</dbReference>
<dbReference type="Pfam" id="PF00892">
    <property type="entry name" value="EamA"/>
    <property type="match status" value="2"/>
</dbReference>
<feature type="transmembrane region" description="Helical" evidence="3">
    <location>
        <begin position="295"/>
        <end position="312"/>
    </location>
</feature>
<dbReference type="InterPro" id="IPR000620">
    <property type="entry name" value="EamA_dom"/>
</dbReference>
<evidence type="ECO:0000313" key="6">
    <source>
        <dbReference type="Proteomes" id="UP000612456"/>
    </source>
</evidence>
<feature type="transmembrane region" description="Helical" evidence="3">
    <location>
        <begin position="170"/>
        <end position="187"/>
    </location>
</feature>
<dbReference type="EMBL" id="BMHP01000002">
    <property type="protein sequence ID" value="GGD65896.1"/>
    <property type="molecule type" value="Genomic_DNA"/>
</dbReference>
<proteinExistence type="inferred from homology"/>
<keyword evidence="6" id="KW-1185">Reference proteome</keyword>
<comment type="subcellular location">
    <subcellularLocation>
        <location evidence="1">Endomembrane system</location>
        <topology evidence="1">Multi-pass membrane protein</topology>
    </subcellularLocation>
</comment>
<dbReference type="GO" id="GO:0016020">
    <property type="term" value="C:membrane"/>
    <property type="evidence" value="ECO:0007669"/>
    <property type="project" value="InterPro"/>
</dbReference>
<reference evidence="5" key="1">
    <citation type="journal article" date="2014" name="Int. J. Syst. Evol. Microbiol.">
        <title>Complete genome sequence of Corynebacterium casei LMG S-19264T (=DSM 44701T), isolated from a smear-ripened cheese.</title>
        <authorList>
            <consortium name="US DOE Joint Genome Institute (JGI-PGF)"/>
            <person name="Walter F."/>
            <person name="Albersmeier A."/>
            <person name="Kalinowski J."/>
            <person name="Ruckert C."/>
        </authorList>
    </citation>
    <scope>NUCLEOTIDE SEQUENCE</scope>
    <source>
        <strain evidence="5">CGMCC 1.15178</strain>
    </source>
</reference>
<feature type="transmembrane region" description="Helical" evidence="3">
    <location>
        <begin position="115"/>
        <end position="134"/>
    </location>
</feature>
<feature type="transmembrane region" description="Helical" evidence="3">
    <location>
        <begin position="146"/>
        <end position="164"/>
    </location>
</feature>
<comment type="similarity">
    <text evidence="2">Belongs to the EamA transporter family.</text>
</comment>
<keyword evidence="3" id="KW-0472">Membrane</keyword>
<feature type="domain" description="EamA" evidence="4">
    <location>
        <begin position="23"/>
        <end position="157"/>
    </location>
</feature>
<sequence length="319" mass="34620">MEKKLILNDTPLYRQHTGKAAVSGIWLVAAGAALWGMDPLFRILLLKSLTSSQIVFAEHLLLMVFAIPILLIHRSELAGLNMRQLGALLFIGWGGSAIATVLFTSAFVAGDPNTVLLIQKTQPLFTIFIARLVLRESLPPRFSWLILLALAGTYLITFGLSTPIGHWHNIWTGGSLLSLGAAALWGGSTVMGRLLLDRMSFVTVTALRFVVALPLLLALTLSEGAQWHIPSEVGAFAAVTANLLLQAFLPGLASLLFYYRGLSRTKASYATLAELSFPAVGLIVNWLVFSQPLTIVQFAGFILIWVTLLLLSRQTKSAA</sequence>
<dbReference type="AlphaFoldDB" id="A0A916YYI6"/>
<name>A0A916YYI6_9BACL</name>
<protein>
    <submittedName>
        <fullName evidence="5">EamA family transporter</fullName>
    </submittedName>
</protein>
<comment type="caution">
    <text evidence="5">The sequence shown here is derived from an EMBL/GenBank/DDBJ whole genome shotgun (WGS) entry which is preliminary data.</text>
</comment>
<dbReference type="PANTHER" id="PTHR22911">
    <property type="entry name" value="ACYL-MALONYL CONDENSING ENZYME-RELATED"/>
    <property type="match status" value="1"/>
</dbReference>
<feature type="transmembrane region" description="Helical" evidence="3">
    <location>
        <begin position="233"/>
        <end position="257"/>
    </location>
</feature>
<feature type="transmembrane region" description="Helical" evidence="3">
    <location>
        <begin position="49"/>
        <end position="73"/>
    </location>
</feature>
<keyword evidence="3" id="KW-1133">Transmembrane helix</keyword>
<feature type="transmembrane region" description="Helical" evidence="3">
    <location>
        <begin position="199"/>
        <end position="221"/>
    </location>
</feature>
<feature type="transmembrane region" description="Helical" evidence="3">
    <location>
        <begin position="20"/>
        <end position="37"/>
    </location>
</feature>
<reference evidence="5" key="2">
    <citation type="submission" date="2020-09" db="EMBL/GenBank/DDBJ databases">
        <authorList>
            <person name="Sun Q."/>
            <person name="Zhou Y."/>
        </authorList>
    </citation>
    <scope>NUCLEOTIDE SEQUENCE</scope>
    <source>
        <strain evidence="5">CGMCC 1.15178</strain>
    </source>
</reference>